<name>A0ABW3MQ06_9PSEU</name>
<evidence type="ECO:0000259" key="1">
    <source>
        <dbReference type="Pfam" id="PF00668"/>
    </source>
</evidence>
<evidence type="ECO:0000313" key="2">
    <source>
        <dbReference type="EMBL" id="MFD1051659.1"/>
    </source>
</evidence>
<dbReference type="PANTHER" id="PTHR45527">
    <property type="entry name" value="NONRIBOSOMAL PEPTIDE SYNTHETASE"/>
    <property type="match status" value="1"/>
</dbReference>
<dbReference type="Pfam" id="PF00668">
    <property type="entry name" value="Condensation"/>
    <property type="match status" value="1"/>
</dbReference>
<dbReference type="SUPFAM" id="SSF52777">
    <property type="entry name" value="CoA-dependent acyltransferases"/>
    <property type="match status" value="1"/>
</dbReference>
<accession>A0ABW3MQ06</accession>
<dbReference type="Gene3D" id="3.30.559.30">
    <property type="entry name" value="Nonribosomal peptide synthetase, condensation domain"/>
    <property type="match status" value="1"/>
</dbReference>
<feature type="domain" description="Condensation" evidence="1">
    <location>
        <begin position="10"/>
        <end position="196"/>
    </location>
</feature>
<dbReference type="EMBL" id="JBHTIS010003769">
    <property type="protein sequence ID" value="MFD1051659.1"/>
    <property type="molecule type" value="Genomic_DNA"/>
</dbReference>
<reference evidence="3" key="1">
    <citation type="journal article" date="2019" name="Int. J. Syst. Evol. Microbiol.">
        <title>The Global Catalogue of Microorganisms (GCM) 10K type strain sequencing project: providing services to taxonomists for standard genome sequencing and annotation.</title>
        <authorList>
            <consortium name="The Broad Institute Genomics Platform"/>
            <consortium name="The Broad Institute Genome Sequencing Center for Infectious Disease"/>
            <person name="Wu L."/>
            <person name="Ma J."/>
        </authorList>
    </citation>
    <scope>NUCLEOTIDE SEQUENCE [LARGE SCALE GENOMIC DNA]</scope>
    <source>
        <strain evidence="3">JCM 31486</strain>
    </source>
</reference>
<dbReference type="Gene3D" id="3.30.559.10">
    <property type="entry name" value="Chloramphenicol acetyltransferase-like domain"/>
    <property type="match status" value="1"/>
</dbReference>
<dbReference type="PANTHER" id="PTHR45527:SF1">
    <property type="entry name" value="FATTY ACID SYNTHASE"/>
    <property type="match status" value="1"/>
</dbReference>
<evidence type="ECO:0000313" key="3">
    <source>
        <dbReference type="Proteomes" id="UP001597045"/>
    </source>
</evidence>
<dbReference type="Proteomes" id="UP001597045">
    <property type="component" value="Unassembled WGS sequence"/>
</dbReference>
<protein>
    <submittedName>
        <fullName evidence="2">Condensation domain-containing protein</fullName>
    </submittedName>
</protein>
<dbReference type="InterPro" id="IPR023213">
    <property type="entry name" value="CAT-like_dom_sf"/>
</dbReference>
<feature type="non-terminal residue" evidence="2">
    <location>
        <position position="205"/>
    </location>
</feature>
<dbReference type="InterPro" id="IPR001242">
    <property type="entry name" value="Condensation_dom"/>
</dbReference>
<proteinExistence type="predicted"/>
<organism evidence="2 3">
    <name type="scientific">Kibdelosporangium lantanae</name>
    <dbReference type="NCBI Taxonomy" id="1497396"/>
    <lineage>
        <taxon>Bacteria</taxon>
        <taxon>Bacillati</taxon>
        <taxon>Actinomycetota</taxon>
        <taxon>Actinomycetes</taxon>
        <taxon>Pseudonocardiales</taxon>
        <taxon>Pseudonocardiaceae</taxon>
        <taxon>Kibdelosporangium</taxon>
    </lineage>
</organism>
<keyword evidence="3" id="KW-1185">Reference proteome</keyword>
<sequence>VRRLGLTKNLAAQGLWGLLLGSVTGRDDVVFGETVNGRPVDLAGSDRMVGLFINTLPVRVRWRNSDTIRDVLDRLQAQQTSLLDHQYLGLAEIQTLAGTGELFDTATVFENQPLPTSGSTDTTLEIADVEIHDGTHYPLALATASDAETLVFTIHHRPDIDVTALADRLLRLVEAFIADPTTPLARLSLLTAAERRLVVEAWNTT</sequence>
<gene>
    <name evidence="2" type="ORF">ACFQ1S_41960</name>
</gene>
<feature type="non-terminal residue" evidence="2">
    <location>
        <position position="1"/>
    </location>
</feature>
<comment type="caution">
    <text evidence="2">The sequence shown here is derived from an EMBL/GenBank/DDBJ whole genome shotgun (WGS) entry which is preliminary data.</text>
</comment>